<dbReference type="PROSITE" id="PS51085">
    <property type="entry name" value="2FE2S_FER_2"/>
    <property type="match status" value="1"/>
</dbReference>
<dbReference type="InterPro" id="IPR001041">
    <property type="entry name" value="2Fe-2S_ferredoxin-type"/>
</dbReference>
<dbReference type="SUPFAM" id="SSF54292">
    <property type="entry name" value="2Fe-2S ferredoxin-like"/>
    <property type="match status" value="1"/>
</dbReference>
<dbReference type="PANTHER" id="PTHR43644:SF1">
    <property type="entry name" value="NAD(P)H-FLAVIN REDUCTASE"/>
    <property type="match status" value="1"/>
</dbReference>
<dbReference type="AlphaFoldDB" id="A0A6N8ITY1"/>
<dbReference type="GO" id="GO:0051537">
    <property type="term" value="F:2 iron, 2 sulfur cluster binding"/>
    <property type="evidence" value="ECO:0007669"/>
    <property type="project" value="InterPro"/>
</dbReference>
<dbReference type="InterPro" id="IPR006058">
    <property type="entry name" value="2Fe2S_fd_BS"/>
</dbReference>
<dbReference type="Gene3D" id="3.10.20.30">
    <property type="match status" value="1"/>
</dbReference>
<feature type="domain" description="2Fe-2S ferredoxin-type" evidence="3">
    <location>
        <begin position="28"/>
        <end position="118"/>
    </location>
</feature>
<dbReference type="InterPro" id="IPR012675">
    <property type="entry name" value="Beta-grasp_dom_sf"/>
</dbReference>
<reference evidence="4 5" key="1">
    <citation type="submission" date="2019-12" db="EMBL/GenBank/DDBJ databases">
        <authorList>
            <person name="Huq M.A."/>
        </authorList>
    </citation>
    <scope>NUCLEOTIDE SEQUENCE [LARGE SCALE GENOMIC DNA]</scope>
    <source>
        <strain evidence="4 5">MAH-25</strain>
    </source>
</reference>
<dbReference type="PROSITE" id="PS00197">
    <property type="entry name" value="2FE2S_FER_1"/>
    <property type="match status" value="1"/>
</dbReference>
<sequence>MRFGDLDARLVREEVPAAPVAPAAPAKVRITFLNNNERQVSAPANSSLLRISLREQGGIPFKCGGGVCGTCKCRIVLGRENTDAVKPKERKHLDEAQLAQGYRLACQTFVHGDIAVAW</sequence>
<evidence type="ECO:0000313" key="5">
    <source>
        <dbReference type="Proteomes" id="UP000469385"/>
    </source>
</evidence>
<dbReference type="InterPro" id="IPR036010">
    <property type="entry name" value="2Fe-2S_ferredoxin-like_sf"/>
</dbReference>
<comment type="caution">
    <text evidence="4">The sequence shown here is derived from an EMBL/GenBank/DDBJ whole genome shotgun (WGS) entry which is preliminary data.</text>
</comment>
<accession>A0A6N8ITY1</accession>
<keyword evidence="1" id="KW-0285">Flavoprotein</keyword>
<protein>
    <submittedName>
        <fullName evidence="4">2Fe-2S iron-sulfur cluster binding domain-containing protein</fullName>
    </submittedName>
</protein>
<keyword evidence="5" id="KW-1185">Reference proteome</keyword>
<organism evidence="4 5">
    <name type="scientific">Ramlibacter pinisoli</name>
    <dbReference type="NCBI Taxonomy" id="2682844"/>
    <lineage>
        <taxon>Bacteria</taxon>
        <taxon>Pseudomonadati</taxon>
        <taxon>Pseudomonadota</taxon>
        <taxon>Betaproteobacteria</taxon>
        <taxon>Burkholderiales</taxon>
        <taxon>Comamonadaceae</taxon>
        <taxon>Ramlibacter</taxon>
    </lineage>
</organism>
<proteinExistence type="predicted"/>
<evidence type="ECO:0000256" key="1">
    <source>
        <dbReference type="ARBA" id="ARBA00022630"/>
    </source>
</evidence>
<dbReference type="Pfam" id="PF00111">
    <property type="entry name" value="Fer2"/>
    <property type="match status" value="1"/>
</dbReference>
<dbReference type="Proteomes" id="UP000469385">
    <property type="component" value="Unassembled WGS sequence"/>
</dbReference>
<evidence type="ECO:0000259" key="3">
    <source>
        <dbReference type="PROSITE" id="PS51085"/>
    </source>
</evidence>
<evidence type="ECO:0000256" key="2">
    <source>
        <dbReference type="ARBA" id="ARBA00022827"/>
    </source>
</evidence>
<dbReference type="EMBL" id="WSEL01000003">
    <property type="protein sequence ID" value="MVQ30162.1"/>
    <property type="molecule type" value="Genomic_DNA"/>
</dbReference>
<keyword evidence="2" id="KW-0274">FAD</keyword>
<evidence type="ECO:0000313" key="4">
    <source>
        <dbReference type="EMBL" id="MVQ30162.1"/>
    </source>
</evidence>
<dbReference type="CDD" id="cd00207">
    <property type="entry name" value="fer2"/>
    <property type="match status" value="1"/>
</dbReference>
<dbReference type="PANTHER" id="PTHR43644">
    <property type="entry name" value="NA(+)-TRANSLOCATING NADH-QUINONE REDUCTASE SUBUNIT"/>
    <property type="match status" value="1"/>
</dbReference>
<gene>
    <name evidence="4" type="ORF">GON04_11930</name>
</gene>
<name>A0A6N8ITY1_9BURK</name>